<accession>A0ABW6B3N5</accession>
<feature type="transmembrane region" description="Helical" evidence="1">
    <location>
        <begin position="211"/>
        <end position="227"/>
    </location>
</feature>
<dbReference type="RefSeq" id="WP_377612060.1">
    <property type="nucleotide sequence ID" value="NZ_JBHUPA010000011.1"/>
</dbReference>
<dbReference type="Pfam" id="PF01757">
    <property type="entry name" value="Acyl_transf_3"/>
    <property type="match status" value="1"/>
</dbReference>
<feature type="transmembrane region" description="Helical" evidence="1">
    <location>
        <begin position="187"/>
        <end position="205"/>
    </location>
</feature>
<dbReference type="GO" id="GO:0016746">
    <property type="term" value="F:acyltransferase activity"/>
    <property type="evidence" value="ECO:0007669"/>
    <property type="project" value="UniProtKB-KW"/>
</dbReference>
<feature type="transmembrane region" description="Helical" evidence="1">
    <location>
        <begin position="239"/>
        <end position="257"/>
    </location>
</feature>
<organism evidence="3 4">
    <name type="scientific">Olivibacter jilunii</name>
    <dbReference type="NCBI Taxonomy" id="985016"/>
    <lineage>
        <taxon>Bacteria</taxon>
        <taxon>Pseudomonadati</taxon>
        <taxon>Bacteroidota</taxon>
        <taxon>Sphingobacteriia</taxon>
        <taxon>Sphingobacteriales</taxon>
        <taxon>Sphingobacteriaceae</taxon>
        <taxon>Olivibacter</taxon>
    </lineage>
</organism>
<dbReference type="InterPro" id="IPR050879">
    <property type="entry name" value="Acyltransferase_3"/>
</dbReference>
<dbReference type="Proteomes" id="UP001597560">
    <property type="component" value="Unassembled WGS sequence"/>
</dbReference>
<keyword evidence="4" id="KW-1185">Reference proteome</keyword>
<keyword evidence="1" id="KW-0812">Transmembrane</keyword>
<feature type="transmembrane region" description="Helical" evidence="1">
    <location>
        <begin position="301"/>
        <end position="325"/>
    </location>
</feature>
<dbReference type="EMBL" id="JBHUPA010000011">
    <property type="protein sequence ID" value="MFD2963937.1"/>
    <property type="molecule type" value="Genomic_DNA"/>
</dbReference>
<sequence length="364" mass="42622">MVNIKYIKNGKNTNRFLDGIRGYSALFVAFYHAMLFTQYKVQYSPNFALNVLQKFTSVGYISVSVFIVLSGYCLAIPVVRNNLQMKGGFKRYIKRRAKRIIPPYYFALLLSILSIIFIPTLQKISGTAWDSKIPINAENIFAHFLLIHNLNRDWLYKINGAHWSVATEWHIYFLFPIMLYLWREKNIFVMLCFFFLLTAFLYKLVPFSSPQFILLFLMGVIAAYFSFNEYRIQVKKIYLYINLLSFIPVLILAHFHFPATPVVQVLFGVLFSIFLFLLVKLRLEGRPSNLDLALSSKVPTFLGKISYSLYLIHGPFLALSNLVLLKHYHLEYDLQLLVMWCIVVPVIIFISYLFYILVERHFLN</sequence>
<name>A0ABW6B3N5_9SPHI</name>
<evidence type="ECO:0000259" key="2">
    <source>
        <dbReference type="Pfam" id="PF01757"/>
    </source>
</evidence>
<feature type="domain" description="Acyltransferase 3" evidence="2">
    <location>
        <begin position="15"/>
        <end position="355"/>
    </location>
</feature>
<feature type="transmembrane region" description="Helical" evidence="1">
    <location>
        <begin position="263"/>
        <end position="281"/>
    </location>
</feature>
<gene>
    <name evidence="3" type="ORF">ACFS6J_19165</name>
</gene>
<feature type="transmembrane region" description="Helical" evidence="1">
    <location>
        <begin position="337"/>
        <end position="358"/>
    </location>
</feature>
<keyword evidence="3" id="KW-0012">Acyltransferase</keyword>
<keyword evidence="1" id="KW-1133">Transmembrane helix</keyword>
<evidence type="ECO:0000313" key="3">
    <source>
        <dbReference type="EMBL" id="MFD2963937.1"/>
    </source>
</evidence>
<dbReference type="EC" id="2.3.-.-" evidence="3"/>
<evidence type="ECO:0000313" key="4">
    <source>
        <dbReference type="Proteomes" id="UP001597560"/>
    </source>
</evidence>
<feature type="transmembrane region" description="Helical" evidence="1">
    <location>
        <begin position="100"/>
        <end position="121"/>
    </location>
</feature>
<dbReference type="PANTHER" id="PTHR23028">
    <property type="entry name" value="ACETYLTRANSFERASE"/>
    <property type="match status" value="1"/>
</dbReference>
<dbReference type="InterPro" id="IPR002656">
    <property type="entry name" value="Acyl_transf_3_dom"/>
</dbReference>
<proteinExistence type="predicted"/>
<evidence type="ECO:0000256" key="1">
    <source>
        <dbReference type="SAM" id="Phobius"/>
    </source>
</evidence>
<comment type="caution">
    <text evidence="3">The sequence shown here is derived from an EMBL/GenBank/DDBJ whole genome shotgun (WGS) entry which is preliminary data.</text>
</comment>
<protein>
    <submittedName>
        <fullName evidence="3">Acyltransferase family protein</fullName>
        <ecNumber evidence="3">2.3.-.-</ecNumber>
    </submittedName>
</protein>
<keyword evidence="3" id="KW-0808">Transferase</keyword>
<feature type="transmembrane region" description="Helical" evidence="1">
    <location>
        <begin position="59"/>
        <end position="79"/>
    </location>
</feature>
<keyword evidence="1" id="KW-0472">Membrane</keyword>
<feature type="transmembrane region" description="Helical" evidence="1">
    <location>
        <begin position="161"/>
        <end position="182"/>
    </location>
</feature>
<feature type="transmembrane region" description="Helical" evidence="1">
    <location>
        <begin position="20"/>
        <end position="39"/>
    </location>
</feature>
<reference evidence="4" key="1">
    <citation type="journal article" date="2019" name="Int. J. Syst. Evol. Microbiol.">
        <title>The Global Catalogue of Microorganisms (GCM) 10K type strain sequencing project: providing services to taxonomists for standard genome sequencing and annotation.</title>
        <authorList>
            <consortium name="The Broad Institute Genomics Platform"/>
            <consortium name="The Broad Institute Genome Sequencing Center for Infectious Disease"/>
            <person name="Wu L."/>
            <person name="Ma J."/>
        </authorList>
    </citation>
    <scope>NUCLEOTIDE SEQUENCE [LARGE SCALE GENOMIC DNA]</scope>
    <source>
        <strain evidence="4">KCTC 23098</strain>
    </source>
</reference>